<comment type="caution">
    <text evidence="2">The sequence shown here is derived from an EMBL/GenBank/DDBJ whole genome shotgun (WGS) entry which is preliminary data.</text>
</comment>
<proteinExistence type="predicted"/>
<dbReference type="Gene3D" id="3.40.50.300">
    <property type="entry name" value="P-loop containing nucleotide triphosphate hydrolases"/>
    <property type="match status" value="2"/>
</dbReference>
<evidence type="ECO:0000313" key="3">
    <source>
        <dbReference type="Proteomes" id="UP000230605"/>
    </source>
</evidence>
<gene>
    <name evidence="2" type="ORF">CB0940_12264</name>
</gene>
<accession>A0A2G5IEW0</accession>
<feature type="domain" description="DNA2/NAM7 helicase-like C-terminal" evidence="1">
    <location>
        <begin position="53"/>
        <end position="106"/>
    </location>
</feature>
<name>A0A2G5IEW0_CERBT</name>
<reference evidence="2 3" key="1">
    <citation type="submission" date="2015-10" db="EMBL/GenBank/DDBJ databases">
        <title>The cercosporin biosynthetic gene cluster was horizontally transferred to several fungal lineages and shown to be expanded in Cercospora beticola based on microsynteny with recipient genomes.</title>
        <authorList>
            <person name="De Jonge R."/>
            <person name="Ebert M.K."/>
            <person name="Suttle J.C."/>
            <person name="Jurick Ii W.M."/>
            <person name="Secor G.A."/>
            <person name="Thomma B.P."/>
            <person name="Van De Peer Y."/>
            <person name="Bolton M.D."/>
        </authorList>
    </citation>
    <scope>NUCLEOTIDE SEQUENCE [LARGE SCALE GENOMIC DNA]</scope>
    <source>
        <strain evidence="2 3">09-40</strain>
    </source>
</reference>
<dbReference type="InterPro" id="IPR027417">
    <property type="entry name" value="P-loop_NTPase"/>
</dbReference>
<dbReference type="Proteomes" id="UP000230605">
    <property type="component" value="Unassembled WGS sequence"/>
</dbReference>
<evidence type="ECO:0000259" key="1">
    <source>
        <dbReference type="Pfam" id="PF13087"/>
    </source>
</evidence>
<dbReference type="InterPro" id="IPR045055">
    <property type="entry name" value="DNA2/NAM7-like"/>
</dbReference>
<organism evidence="2 3">
    <name type="scientific">Cercospora beticola</name>
    <name type="common">Sugarbeet leaf spot fungus</name>
    <dbReference type="NCBI Taxonomy" id="122368"/>
    <lineage>
        <taxon>Eukaryota</taxon>
        <taxon>Fungi</taxon>
        <taxon>Dikarya</taxon>
        <taxon>Ascomycota</taxon>
        <taxon>Pezizomycotina</taxon>
        <taxon>Dothideomycetes</taxon>
        <taxon>Dothideomycetidae</taxon>
        <taxon>Mycosphaerellales</taxon>
        <taxon>Mycosphaerellaceae</taxon>
        <taxon>Cercospora</taxon>
    </lineage>
</organism>
<evidence type="ECO:0000313" key="2">
    <source>
        <dbReference type="EMBL" id="PIB03397.1"/>
    </source>
</evidence>
<dbReference type="Pfam" id="PF13087">
    <property type="entry name" value="AAA_12"/>
    <property type="match status" value="1"/>
</dbReference>
<dbReference type="PANTHER" id="PTHR10887:SF495">
    <property type="entry name" value="HELICASE SENATAXIN ISOFORM X1-RELATED"/>
    <property type="match status" value="1"/>
</dbReference>
<dbReference type="PANTHER" id="PTHR10887">
    <property type="entry name" value="DNA2/NAM7 HELICASE FAMILY"/>
    <property type="match status" value="1"/>
</dbReference>
<dbReference type="OrthoDB" id="3944522at2759"/>
<dbReference type="EMBL" id="LKMD01000097">
    <property type="protein sequence ID" value="PIB03397.1"/>
    <property type="molecule type" value="Genomic_DNA"/>
</dbReference>
<protein>
    <recommendedName>
        <fullName evidence="1">DNA2/NAM7 helicase-like C-terminal domain-containing protein</fullName>
    </recommendedName>
</protein>
<sequence length="140" mass="15590">MAESSQMTEARAVHPIVLAAQSRLDRVLIIGDPKQLPAAIFSLRNIFTEYGKMERLISAVLRLITLAEQYRMHPSISSIINSTIYNGKLRDGSTVRAREHDAGSQNFLAQLATRSKTLFNTATSSIIISLERRADFHFGS</sequence>
<dbReference type="InterPro" id="IPR041679">
    <property type="entry name" value="DNA2/NAM7-like_C"/>
</dbReference>
<dbReference type="AlphaFoldDB" id="A0A2G5IEW0"/>
<dbReference type="SUPFAM" id="SSF52540">
    <property type="entry name" value="P-loop containing nucleoside triphosphate hydrolases"/>
    <property type="match status" value="1"/>
</dbReference>